<dbReference type="PATRIC" id="fig|652.5.peg.429"/>
<reference evidence="2" key="1">
    <citation type="submission" date="2015-10" db="EMBL/GenBank/DDBJ databases">
        <title>Complete Genome Sequence of Aeromonas schubertii strain WL1483.</title>
        <authorList>
            <person name="Liu L."/>
        </authorList>
    </citation>
    <scope>NUCLEOTIDE SEQUENCE [LARGE SCALE GENOMIC DNA]</scope>
    <source>
        <strain evidence="2">WL1483</strain>
    </source>
</reference>
<dbReference type="EMBL" id="CP013067">
    <property type="protein sequence ID" value="ALP39930.1"/>
    <property type="molecule type" value="Genomic_DNA"/>
</dbReference>
<evidence type="ECO:0000313" key="2">
    <source>
        <dbReference type="Proteomes" id="UP000058114"/>
    </source>
</evidence>
<dbReference type="KEGG" id="asr:WL1483_511"/>
<dbReference type="AlphaFoldDB" id="A0A0S2SE22"/>
<evidence type="ECO:0000313" key="1">
    <source>
        <dbReference type="EMBL" id="ALP39930.1"/>
    </source>
</evidence>
<organism evidence="1 2">
    <name type="scientific">Aeromonas schubertii</name>
    <dbReference type="NCBI Taxonomy" id="652"/>
    <lineage>
        <taxon>Bacteria</taxon>
        <taxon>Pseudomonadati</taxon>
        <taxon>Pseudomonadota</taxon>
        <taxon>Gammaproteobacteria</taxon>
        <taxon>Aeromonadales</taxon>
        <taxon>Aeromonadaceae</taxon>
        <taxon>Aeromonas</taxon>
    </lineage>
</organism>
<gene>
    <name evidence="1" type="ORF">WL1483_511</name>
</gene>
<reference evidence="1 2" key="2">
    <citation type="journal article" date="2016" name="Genome Announc.">
        <title>Complete Genome Sequence of the Highly Virulent Aeromonas schubertii Strain WL1483, Isolated from Diseased Snakehead Fish (Channa argus) in China.</title>
        <authorList>
            <person name="Liu L."/>
            <person name="Li N."/>
            <person name="Zhang D."/>
            <person name="Fu X."/>
            <person name="Shi C."/>
            <person name="Lin Q."/>
            <person name="Hao G."/>
        </authorList>
    </citation>
    <scope>NUCLEOTIDE SEQUENCE [LARGE SCALE GENOMIC DNA]</scope>
    <source>
        <strain evidence="1 2">WL1483</strain>
    </source>
</reference>
<proteinExistence type="predicted"/>
<name>A0A0S2SE22_9GAMM</name>
<protein>
    <submittedName>
        <fullName evidence="1">Uncharacterized protein</fullName>
    </submittedName>
</protein>
<sequence length="34" mass="3934">MYLIRIKVMDNFAPETTLWDVFGGLGERFSLPLC</sequence>
<accession>A0A0S2SE22</accession>
<dbReference type="Proteomes" id="UP000058114">
    <property type="component" value="Chromosome"/>
</dbReference>